<reference evidence="3 4" key="1">
    <citation type="journal article" date="2015" name="Genome Announc.">
        <title>Expanding the biotechnology potential of lactobacilli through comparative genomics of 213 strains and associated genera.</title>
        <authorList>
            <person name="Sun Z."/>
            <person name="Harris H.M."/>
            <person name="McCann A."/>
            <person name="Guo C."/>
            <person name="Argimon S."/>
            <person name="Zhang W."/>
            <person name="Yang X."/>
            <person name="Jeffery I.B."/>
            <person name="Cooney J.C."/>
            <person name="Kagawa T.F."/>
            <person name="Liu W."/>
            <person name="Song Y."/>
            <person name="Salvetti E."/>
            <person name="Wrobel A."/>
            <person name="Rasinkangas P."/>
            <person name="Parkhill J."/>
            <person name="Rea M.C."/>
            <person name="O'Sullivan O."/>
            <person name="Ritari J."/>
            <person name="Douillard F.P."/>
            <person name="Paul Ross R."/>
            <person name="Yang R."/>
            <person name="Briner A.E."/>
            <person name="Felis G.E."/>
            <person name="de Vos W.M."/>
            <person name="Barrangou R."/>
            <person name="Klaenhammer T.R."/>
            <person name="Caufield P.W."/>
            <person name="Cui Y."/>
            <person name="Zhang H."/>
            <person name="O'Toole P.W."/>
        </authorList>
    </citation>
    <scope>NUCLEOTIDE SEQUENCE [LARGE SCALE GENOMIC DNA]</scope>
    <source>
        <strain evidence="3 4">LMG 26013</strain>
    </source>
</reference>
<dbReference type="GO" id="GO:0015888">
    <property type="term" value="P:thiamine transport"/>
    <property type="evidence" value="ECO:0007669"/>
    <property type="project" value="TreeGrafter"/>
</dbReference>
<evidence type="ECO:0000256" key="1">
    <source>
        <dbReference type="ARBA" id="ARBA00022729"/>
    </source>
</evidence>
<dbReference type="STRING" id="942150.IV64_GL001808"/>
<dbReference type="SUPFAM" id="SSF53850">
    <property type="entry name" value="Periplasmic binding protein-like II"/>
    <property type="match status" value="1"/>
</dbReference>
<name>A0A0R2MRX0_9LACO</name>
<dbReference type="GO" id="GO:0030976">
    <property type="term" value="F:thiamine pyrophosphate binding"/>
    <property type="evidence" value="ECO:0007669"/>
    <property type="project" value="TreeGrafter"/>
</dbReference>
<evidence type="ECO:0000256" key="2">
    <source>
        <dbReference type="SAM" id="SignalP"/>
    </source>
</evidence>
<dbReference type="Pfam" id="PF13416">
    <property type="entry name" value="SBP_bac_8"/>
    <property type="match status" value="1"/>
</dbReference>
<comment type="caution">
    <text evidence="3">The sequence shown here is derived from an EMBL/GenBank/DDBJ whole genome shotgun (WGS) entry which is preliminary data.</text>
</comment>
<dbReference type="Gene3D" id="3.40.190.10">
    <property type="entry name" value="Periplasmic binding protein-like II"/>
    <property type="match status" value="2"/>
</dbReference>
<dbReference type="PATRIC" id="fig|942150.3.peg.1879"/>
<evidence type="ECO:0000313" key="3">
    <source>
        <dbReference type="EMBL" id="KRO14960.1"/>
    </source>
</evidence>
<dbReference type="OrthoDB" id="179400at2"/>
<proteinExistence type="predicted"/>
<dbReference type="GO" id="GO:0030975">
    <property type="term" value="F:thiamine binding"/>
    <property type="evidence" value="ECO:0007669"/>
    <property type="project" value="TreeGrafter"/>
</dbReference>
<organism evidence="3 4">
    <name type="scientific">Lactiplantibacillus xiangfangensis</name>
    <dbReference type="NCBI Taxonomy" id="942150"/>
    <lineage>
        <taxon>Bacteria</taxon>
        <taxon>Bacillati</taxon>
        <taxon>Bacillota</taxon>
        <taxon>Bacilli</taxon>
        <taxon>Lactobacillales</taxon>
        <taxon>Lactobacillaceae</taxon>
        <taxon>Lactiplantibacillus</taxon>
    </lineage>
</organism>
<evidence type="ECO:0000313" key="4">
    <source>
        <dbReference type="Proteomes" id="UP000051783"/>
    </source>
</evidence>
<accession>A0A0R2MRX0</accession>
<protein>
    <submittedName>
        <fullName evidence="3">ABC transporter</fullName>
    </submittedName>
</protein>
<keyword evidence="1 2" id="KW-0732">Signal</keyword>
<dbReference type="GO" id="GO:0030288">
    <property type="term" value="C:outer membrane-bounded periplasmic space"/>
    <property type="evidence" value="ECO:0007669"/>
    <property type="project" value="TreeGrafter"/>
</dbReference>
<feature type="signal peptide" evidence="2">
    <location>
        <begin position="1"/>
        <end position="23"/>
    </location>
</feature>
<gene>
    <name evidence="3" type="ORF">IV64_GL001808</name>
</gene>
<sequence length="356" mass="39498">MKMNKRISIGLRWLALSSLVVLFAGCSQQSKGSSKSNQSHKIVLYSNSLSGGRGAWLKKEAAKAGFTITPVSLGGGDVINRLVSEKNKPVADVVYGSSQFGFTKLQQQGILKKFSVDWQKDLASSDNQGNGYFYPLTRQLIIQIADSKTAKQDLPTAWSDLTTSTAKYKYMVPNKTGINGQTNQMVIANILTKYKDDSAKDGVSPKAWPAIKNFFKNGKQFGNPQLFSNPIAKKESTISYTFSSDLLGIKKVSNFDPQIINSTDGSPQVIEQVGVVKKSGDTKNAERFAQWLGSASTQKKIAKQFHTWPLNKKAASAIDPKEKEMLKDIKVTNLDMKWYNKNINKWIQKISLNYFN</sequence>
<keyword evidence="4" id="KW-1185">Reference proteome</keyword>
<dbReference type="PANTHER" id="PTHR30006:SF2">
    <property type="entry name" value="ABC TRANSPORTER SUBSTRATE-BINDING PROTEIN"/>
    <property type="match status" value="1"/>
</dbReference>
<dbReference type="PANTHER" id="PTHR30006">
    <property type="entry name" value="THIAMINE-BINDING PERIPLASMIC PROTEIN-RELATED"/>
    <property type="match status" value="1"/>
</dbReference>
<dbReference type="AlphaFoldDB" id="A0A0R2MRX0"/>
<dbReference type="EMBL" id="JQCL01000001">
    <property type="protein sequence ID" value="KRO14960.1"/>
    <property type="molecule type" value="Genomic_DNA"/>
</dbReference>
<feature type="chain" id="PRO_5039382958" evidence="2">
    <location>
        <begin position="24"/>
        <end position="356"/>
    </location>
</feature>
<dbReference type="Proteomes" id="UP000051783">
    <property type="component" value="Unassembled WGS sequence"/>
</dbReference>
<dbReference type="PROSITE" id="PS51257">
    <property type="entry name" value="PROKAR_LIPOPROTEIN"/>
    <property type="match status" value="1"/>
</dbReference>
<dbReference type="InterPro" id="IPR006059">
    <property type="entry name" value="SBP"/>
</dbReference>
<dbReference type="RefSeq" id="WP_057705154.1">
    <property type="nucleotide sequence ID" value="NZ_JQCL01000001.1"/>
</dbReference>